<evidence type="ECO:0000313" key="2">
    <source>
        <dbReference type="EMBL" id="OQX14025.1"/>
    </source>
</evidence>
<dbReference type="InterPro" id="IPR031807">
    <property type="entry name" value="HicB-like"/>
</dbReference>
<feature type="domain" description="HicB-like antitoxin of toxin-antitoxin system" evidence="1">
    <location>
        <begin position="3"/>
        <end position="84"/>
    </location>
</feature>
<dbReference type="InterPro" id="IPR051404">
    <property type="entry name" value="TA_system_antitoxin"/>
</dbReference>
<accession>A0A1Y1QUA9</accession>
<dbReference type="Pfam" id="PF15919">
    <property type="entry name" value="HicB_lk_antitox"/>
    <property type="match status" value="1"/>
</dbReference>
<gene>
    <name evidence="2" type="ORF">BWK73_10690</name>
</gene>
<dbReference type="Proteomes" id="UP000192491">
    <property type="component" value="Unassembled WGS sequence"/>
</dbReference>
<evidence type="ECO:0000259" key="1">
    <source>
        <dbReference type="Pfam" id="PF15919"/>
    </source>
</evidence>
<dbReference type="PANTHER" id="PTHR34504">
    <property type="entry name" value="ANTITOXIN HICB"/>
    <property type="match status" value="1"/>
</dbReference>
<dbReference type="EMBL" id="MTEJ01000036">
    <property type="protein sequence ID" value="OQX14025.1"/>
    <property type="molecule type" value="Genomic_DNA"/>
</dbReference>
<comment type="caution">
    <text evidence="2">The sequence shown here is derived from an EMBL/GenBank/DDBJ whole genome shotgun (WGS) entry which is preliminary data.</text>
</comment>
<dbReference type="PANTHER" id="PTHR34504:SF4">
    <property type="entry name" value="ANTITOXIN HICB"/>
    <property type="match status" value="1"/>
</dbReference>
<dbReference type="AlphaFoldDB" id="A0A1Y1QUA9"/>
<proteinExistence type="predicted"/>
<evidence type="ECO:0000313" key="3">
    <source>
        <dbReference type="Proteomes" id="UP000192491"/>
    </source>
</evidence>
<organism evidence="2 3">
    <name type="scientific">Thiothrix lacustris</name>
    <dbReference type="NCBI Taxonomy" id="525917"/>
    <lineage>
        <taxon>Bacteria</taxon>
        <taxon>Pseudomonadati</taxon>
        <taxon>Pseudomonadota</taxon>
        <taxon>Gammaproteobacteria</taxon>
        <taxon>Thiotrichales</taxon>
        <taxon>Thiotrichaceae</taxon>
        <taxon>Thiothrix</taxon>
    </lineage>
</organism>
<name>A0A1Y1QUA9_9GAMM</name>
<sequence length="85" mass="9347">MYYPIAIEPGDDQHAYGVIVPDIPGCFSAGDTLDEALIQAEDAILLQLEDYLDAGKPFPQPSPVETLRHLPDYAGFIWSIAKVDK</sequence>
<dbReference type="InterPro" id="IPR035069">
    <property type="entry name" value="TTHA1013/TTHA0281-like"/>
</dbReference>
<dbReference type="Gene3D" id="3.30.160.250">
    <property type="match status" value="1"/>
</dbReference>
<dbReference type="SUPFAM" id="SSF143100">
    <property type="entry name" value="TTHA1013/TTHA0281-like"/>
    <property type="match status" value="1"/>
</dbReference>
<protein>
    <recommendedName>
        <fullName evidence="1">HicB-like antitoxin of toxin-antitoxin system domain-containing protein</fullName>
    </recommendedName>
</protein>
<reference evidence="2 3" key="1">
    <citation type="submission" date="2017-01" db="EMBL/GenBank/DDBJ databases">
        <title>Novel large sulfur bacteria in the metagenomes of groundwater-fed chemosynthetic microbial mats in the Lake Huron basin.</title>
        <authorList>
            <person name="Sharrar A.M."/>
            <person name="Flood B.E."/>
            <person name="Bailey J.V."/>
            <person name="Jones D.S."/>
            <person name="Biddanda B."/>
            <person name="Ruberg S.A."/>
            <person name="Marcus D.N."/>
            <person name="Dick G.J."/>
        </authorList>
    </citation>
    <scope>NUCLEOTIDE SEQUENCE [LARGE SCALE GENOMIC DNA]</scope>
    <source>
        <strain evidence="2">A8</strain>
    </source>
</reference>